<dbReference type="RefSeq" id="WP_173632774.1">
    <property type="nucleotide sequence ID" value="NZ_CP054212.1"/>
</dbReference>
<feature type="chain" id="PRO_5026857040" evidence="1">
    <location>
        <begin position="20"/>
        <end position="179"/>
    </location>
</feature>
<dbReference type="EMBL" id="CP054212">
    <property type="protein sequence ID" value="QKJ85710.1"/>
    <property type="molecule type" value="Genomic_DNA"/>
</dbReference>
<gene>
    <name evidence="2" type="ORF">PMPD1_0738</name>
</gene>
<name>A0A6M8UDI6_9GAMM</name>
<dbReference type="Proteomes" id="UP000505325">
    <property type="component" value="Chromosome"/>
</dbReference>
<reference evidence="2 3" key="1">
    <citation type="submission" date="2020-06" db="EMBL/GenBank/DDBJ databases">
        <title>Genome sequence of Paramixta manurensis strain PD-1.</title>
        <authorList>
            <person name="Lee C.W."/>
            <person name="Kim J."/>
        </authorList>
    </citation>
    <scope>NUCLEOTIDE SEQUENCE [LARGE SCALE GENOMIC DNA]</scope>
    <source>
        <strain evidence="2 3">PD-1</strain>
    </source>
</reference>
<dbReference type="AlphaFoldDB" id="A0A6M8UDI6"/>
<feature type="signal peptide" evidence="1">
    <location>
        <begin position="1"/>
        <end position="19"/>
    </location>
</feature>
<proteinExistence type="predicted"/>
<keyword evidence="1" id="KW-0732">Signal</keyword>
<evidence type="ECO:0000256" key="1">
    <source>
        <dbReference type="SAM" id="SignalP"/>
    </source>
</evidence>
<protein>
    <submittedName>
        <fullName evidence="2">Uncharacterized protein</fullName>
    </submittedName>
</protein>
<sequence>MKCFILSLMMGFTPVIVSAATPALSGDDFSVSINKHIFALGEQWDEKSGTLAGQEVNSNFIGEMPVGESVYRFYQHNYAHFSLYSSNLYWDKEKRSIDDYILSQITLLSADVKTFRDVAIGSSAESLMRKYGQGKIDKSDGEYWIEYVHQDKQISFQIENGRVVSIIMIILIDDVTPSE</sequence>
<accession>A0A6M8UDI6</accession>
<evidence type="ECO:0000313" key="3">
    <source>
        <dbReference type="Proteomes" id="UP000505325"/>
    </source>
</evidence>
<keyword evidence="3" id="KW-1185">Reference proteome</keyword>
<organism evidence="2 3">
    <name type="scientific">Paramixta manurensis</name>
    <dbReference type="NCBI Taxonomy" id="2740817"/>
    <lineage>
        <taxon>Bacteria</taxon>
        <taxon>Pseudomonadati</taxon>
        <taxon>Pseudomonadota</taxon>
        <taxon>Gammaproteobacteria</taxon>
        <taxon>Enterobacterales</taxon>
        <taxon>Erwiniaceae</taxon>
        <taxon>Paramixta</taxon>
    </lineage>
</organism>
<evidence type="ECO:0000313" key="2">
    <source>
        <dbReference type="EMBL" id="QKJ85710.1"/>
    </source>
</evidence>
<dbReference type="KEGG" id="pmak:PMPD1_0738"/>